<reference evidence="10 11" key="1">
    <citation type="submission" date="2024-02" db="EMBL/GenBank/DDBJ databases">
        <title>Rhodopirellula caenicola NBRC 110016.</title>
        <authorList>
            <person name="Ichikawa N."/>
            <person name="Katano-Makiyama Y."/>
            <person name="Hidaka K."/>
        </authorList>
    </citation>
    <scope>NUCLEOTIDE SEQUENCE [LARGE SCALE GENOMIC DNA]</scope>
    <source>
        <strain evidence="10 11">NBRC 110016</strain>
    </source>
</reference>
<dbReference type="InterPro" id="IPR000933">
    <property type="entry name" value="Glyco_hydro_29"/>
</dbReference>
<evidence type="ECO:0000256" key="2">
    <source>
        <dbReference type="ARBA" id="ARBA00007951"/>
    </source>
</evidence>
<dbReference type="PRINTS" id="PR00741">
    <property type="entry name" value="GLHYDRLASE29"/>
</dbReference>
<comment type="similarity">
    <text evidence="2">Belongs to the glycosyl hydrolase 29 family.</text>
</comment>
<keyword evidence="4 8" id="KW-0732">Signal</keyword>
<dbReference type="RefSeq" id="WP_345684272.1">
    <property type="nucleotide sequence ID" value="NZ_BAABRO010000005.1"/>
</dbReference>
<keyword evidence="6" id="KW-0326">Glycosidase</keyword>
<name>A0ABP9VQI4_9BACT</name>
<evidence type="ECO:0000256" key="6">
    <source>
        <dbReference type="ARBA" id="ARBA00023295"/>
    </source>
</evidence>
<dbReference type="EMBL" id="BAABRO010000005">
    <property type="protein sequence ID" value="GAA5507407.1"/>
    <property type="molecule type" value="Genomic_DNA"/>
</dbReference>
<dbReference type="SUPFAM" id="SSF51445">
    <property type="entry name" value="(Trans)glycosidases"/>
    <property type="match status" value="1"/>
</dbReference>
<feature type="region of interest" description="Disordered" evidence="7">
    <location>
        <begin position="22"/>
        <end position="45"/>
    </location>
</feature>
<comment type="caution">
    <text evidence="10">The sequence shown here is derived from an EMBL/GenBank/DDBJ whole genome shotgun (WGS) entry which is preliminary data.</text>
</comment>
<evidence type="ECO:0000313" key="10">
    <source>
        <dbReference type="EMBL" id="GAA5507407.1"/>
    </source>
</evidence>
<dbReference type="InterPro" id="IPR017853">
    <property type="entry name" value="GH"/>
</dbReference>
<dbReference type="PANTHER" id="PTHR10030:SF37">
    <property type="entry name" value="ALPHA-L-FUCOSIDASE-RELATED"/>
    <property type="match status" value="1"/>
</dbReference>
<feature type="signal peptide" evidence="8">
    <location>
        <begin position="1"/>
        <end position="22"/>
    </location>
</feature>
<dbReference type="InterPro" id="IPR016286">
    <property type="entry name" value="FUC_metazoa-typ"/>
</dbReference>
<comment type="function">
    <text evidence="1">Alpha-L-fucosidase is responsible for hydrolyzing the alpha-1,6-linked fucose joined to the reducing-end N-acetylglucosamine of the carbohydrate moieties of glycoproteins.</text>
</comment>
<evidence type="ECO:0000256" key="5">
    <source>
        <dbReference type="ARBA" id="ARBA00022801"/>
    </source>
</evidence>
<sequence>MINKLVLLALLHACVLTTATVAGDGPSSGPTGGQSSGNASGTRADDSHMQWWRDARYGMFIHWGLYSIAGGEWKGKDYGKEQGGASAEWLMNSAKISGEEYRSTLAPQFNPTEFDAKQWVSIAKDAGMKYIVITSKHHDGFCLFDTEATDYNVMDATPFKRDIIKELSEECAKQDLRFGVYYSQFKDWYHRSRGRQNPGTMSNEEYLELVEKNLDELLSNYGDMAVLWFDVGGNDVIEANAQGARVRELQPDAVICSRLYSRRVPEDQRKYADFESLPDRMLPTERMTQDSETCMTMRHNWGYDRTDDAWKSPKDIIEFLALCGARGVNLLLNVGPTPEGTLLPEEIERLQAVGKWMEVNGESIYGTTSSPVDFDFWWGAMTQKDQTVYLHVLEWKPEGIEFNGIVGKPTKAYFLADPNRESLPLSYDADGHVTKIEVPPTAPDLRNTVIAVQYDAPVVADPKAEGKYHWYTTRSKRHTEIRRNANAGQHALPEAVTGKGR</sequence>
<evidence type="ECO:0000256" key="4">
    <source>
        <dbReference type="ARBA" id="ARBA00022729"/>
    </source>
</evidence>
<evidence type="ECO:0000256" key="1">
    <source>
        <dbReference type="ARBA" id="ARBA00004071"/>
    </source>
</evidence>
<organism evidence="10 11">
    <name type="scientific">Novipirellula caenicola</name>
    <dbReference type="NCBI Taxonomy" id="1536901"/>
    <lineage>
        <taxon>Bacteria</taxon>
        <taxon>Pseudomonadati</taxon>
        <taxon>Planctomycetota</taxon>
        <taxon>Planctomycetia</taxon>
        <taxon>Pirellulales</taxon>
        <taxon>Pirellulaceae</taxon>
        <taxon>Novipirellula</taxon>
    </lineage>
</organism>
<keyword evidence="11" id="KW-1185">Reference proteome</keyword>
<dbReference type="SMART" id="SM00812">
    <property type="entry name" value="Alpha_L_fucos"/>
    <property type="match status" value="1"/>
</dbReference>
<evidence type="ECO:0000256" key="3">
    <source>
        <dbReference type="ARBA" id="ARBA00012662"/>
    </source>
</evidence>
<accession>A0ABP9VQI4</accession>
<dbReference type="EC" id="3.2.1.51" evidence="3"/>
<dbReference type="Pfam" id="PF01120">
    <property type="entry name" value="Alpha_L_fucos"/>
    <property type="match status" value="1"/>
</dbReference>
<gene>
    <name evidence="10" type="ORF">Rcae01_02863</name>
</gene>
<evidence type="ECO:0000259" key="9">
    <source>
        <dbReference type="Pfam" id="PF01120"/>
    </source>
</evidence>
<evidence type="ECO:0000256" key="7">
    <source>
        <dbReference type="SAM" id="MobiDB-lite"/>
    </source>
</evidence>
<feature type="chain" id="PRO_5045628783" description="alpha-L-fucosidase" evidence="8">
    <location>
        <begin position="23"/>
        <end position="501"/>
    </location>
</feature>
<protein>
    <recommendedName>
        <fullName evidence="3">alpha-L-fucosidase</fullName>
        <ecNumber evidence="3">3.2.1.51</ecNumber>
    </recommendedName>
</protein>
<evidence type="ECO:0000256" key="8">
    <source>
        <dbReference type="SAM" id="SignalP"/>
    </source>
</evidence>
<dbReference type="Gene3D" id="3.20.20.80">
    <property type="entry name" value="Glycosidases"/>
    <property type="match status" value="1"/>
</dbReference>
<keyword evidence="5" id="KW-0378">Hydrolase</keyword>
<proteinExistence type="inferred from homology"/>
<dbReference type="Proteomes" id="UP001416858">
    <property type="component" value="Unassembled WGS sequence"/>
</dbReference>
<evidence type="ECO:0000313" key="11">
    <source>
        <dbReference type="Proteomes" id="UP001416858"/>
    </source>
</evidence>
<feature type="domain" description="Glycoside hydrolase family 29 N-terminal" evidence="9">
    <location>
        <begin position="46"/>
        <end position="362"/>
    </location>
</feature>
<dbReference type="InterPro" id="IPR057739">
    <property type="entry name" value="Glyco_hydro_29_N"/>
</dbReference>
<dbReference type="PANTHER" id="PTHR10030">
    <property type="entry name" value="ALPHA-L-FUCOSIDASE"/>
    <property type="match status" value="1"/>
</dbReference>